<feature type="transmembrane region" description="Helical" evidence="2">
    <location>
        <begin position="457"/>
        <end position="480"/>
    </location>
</feature>
<protein>
    <submittedName>
        <fullName evidence="3">Uncharacterized protein</fullName>
    </submittedName>
</protein>
<organism evidence="3 4">
    <name type="scientific">Aspergillus leporis</name>
    <dbReference type="NCBI Taxonomy" id="41062"/>
    <lineage>
        <taxon>Eukaryota</taxon>
        <taxon>Fungi</taxon>
        <taxon>Dikarya</taxon>
        <taxon>Ascomycota</taxon>
        <taxon>Pezizomycotina</taxon>
        <taxon>Eurotiomycetes</taxon>
        <taxon>Eurotiomycetidae</taxon>
        <taxon>Eurotiales</taxon>
        <taxon>Aspergillaceae</taxon>
        <taxon>Aspergillus</taxon>
        <taxon>Aspergillus subgen. Circumdati</taxon>
    </lineage>
</organism>
<feature type="region of interest" description="Disordered" evidence="1">
    <location>
        <begin position="91"/>
        <end position="121"/>
    </location>
</feature>
<keyword evidence="2" id="KW-0812">Transmembrane</keyword>
<feature type="compositionally biased region" description="Polar residues" evidence="1">
    <location>
        <begin position="431"/>
        <end position="446"/>
    </location>
</feature>
<dbReference type="AlphaFoldDB" id="A0A5N5XDN0"/>
<keyword evidence="4" id="KW-1185">Reference proteome</keyword>
<feature type="region of interest" description="Disordered" evidence="1">
    <location>
        <begin position="431"/>
        <end position="451"/>
    </location>
</feature>
<evidence type="ECO:0000256" key="2">
    <source>
        <dbReference type="SAM" id="Phobius"/>
    </source>
</evidence>
<dbReference type="OrthoDB" id="10397365at2759"/>
<keyword evidence="2" id="KW-0472">Membrane</keyword>
<evidence type="ECO:0000313" key="3">
    <source>
        <dbReference type="EMBL" id="KAB8077452.1"/>
    </source>
</evidence>
<keyword evidence="2" id="KW-1133">Transmembrane helix</keyword>
<gene>
    <name evidence="3" type="ORF">BDV29DRAFT_188661</name>
</gene>
<accession>A0A5N5XDN0</accession>
<evidence type="ECO:0000256" key="1">
    <source>
        <dbReference type="SAM" id="MobiDB-lite"/>
    </source>
</evidence>
<proteinExistence type="predicted"/>
<feature type="compositionally biased region" description="Polar residues" evidence="1">
    <location>
        <begin position="97"/>
        <end position="113"/>
    </location>
</feature>
<dbReference type="Proteomes" id="UP000326565">
    <property type="component" value="Unassembled WGS sequence"/>
</dbReference>
<evidence type="ECO:0000313" key="4">
    <source>
        <dbReference type="Proteomes" id="UP000326565"/>
    </source>
</evidence>
<name>A0A5N5XDN0_9EURO</name>
<dbReference type="EMBL" id="ML732168">
    <property type="protein sequence ID" value="KAB8077452.1"/>
    <property type="molecule type" value="Genomic_DNA"/>
</dbReference>
<sequence length="510" mass="54658">MDMVIRSTSFNIVVAGFSIQSMRPMTAEAPSSTTPDVSPSSVYLSQIVSASIPTPPISSSLPTPLNDFTHGVFSFTPDTYVPVNEQAATPLVVSGPQPYTSPTQETKSETGGTESPHPSLIATGASKVHHNTDRTSAIMTGPVSTYYTLQTVSTTFERLSQLPQLSQSLSLWASPSSLILGDAVPNTNTVSRVAVDSQSIIQLLHADGSASFSWQHTEFIPYEEHQRTSMPESNQVVTTQGVPYGSRGGVTMTGTTTAQGINMLITLSKENSDSSLPSDHRSILHMPTTCTICSTEYLSIDLGAHSLSAAELSQPFLIQGPRDGGQPSSTEHVDRGKTGQYGAKSFVNLSSIESGLVSLQMTSPADNAYLFLQDGVVASKSTAIVVGTLAAEYSISITTDADTAVQTDPFFRGLQRLTNALIQQPNLSAATPTYRSYSESRNPSASDQRDGRISGRAISVMVGAVAGRACGFLGIFAIAVRHRKRKRHRIWISNQYWNDPNRSYISFGSM</sequence>
<reference evidence="3 4" key="1">
    <citation type="submission" date="2019-04" db="EMBL/GenBank/DDBJ databases">
        <title>Friends and foes A comparative genomics study of 23 Aspergillus species from section Flavi.</title>
        <authorList>
            <consortium name="DOE Joint Genome Institute"/>
            <person name="Kjaerbolling I."/>
            <person name="Vesth T."/>
            <person name="Frisvad J.C."/>
            <person name="Nybo J.L."/>
            <person name="Theobald S."/>
            <person name="Kildgaard S."/>
            <person name="Isbrandt T."/>
            <person name="Kuo A."/>
            <person name="Sato A."/>
            <person name="Lyhne E.K."/>
            <person name="Kogle M.E."/>
            <person name="Wiebenga A."/>
            <person name="Kun R.S."/>
            <person name="Lubbers R.J."/>
            <person name="Makela M.R."/>
            <person name="Barry K."/>
            <person name="Chovatia M."/>
            <person name="Clum A."/>
            <person name="Daum C."/>
            <person name="Haridas S."/>
            <person name="He G."/>
            <person name="LaButti K."/>
            <person name="Lipzen A."/>
            <person name="Mondo S."/>
            <person name="Riley R."/>
            <person name="Salamov A."/>
            <person name="Simmons B.A."/>
            <person name="Magnuson J.K."/>
            <person name="Henrissat B."/>
            <person name="Mortensen U.H."/>
            <person name="Larsen T.O."/>
            <person name="Devries R.P."/>
            <person name="Grigoriev I.V."/>
            <person name="Machida M."/>
            <person name="Baker S.E."/>
            <person name="Andersen M.R."/>
        </authorList>
    </citation>
    <scope>NUCLEOTIDE SEQUENCE [LARGE SCALE GENOMIC DNA]</scope>
    <source>
        <strain evidence="3 4">CBS 151.66</strain>
    </source>
</reference>